<dbReference type="Proteomes" id="UP001472677">
    <property type="component" value="Unassembled WGS sequence"/>
</dbReference>
<reference evidence="3 4" key="1">
    <citation type="journal article" date="2024" name="G3 (Bethesda)">
        <title>Genome assembly of Hibiscus sabdariffa L. provides insights into metabolisms of medicinal natural products.</title>
        <authorList>
            <person name="Kim T."/>
        </authorList>
    </citation>
    <scope>NUCLEOTIDE SEQUENCE [LARGE SCALE GENOMIC DNA]</scope>
    <source>
        <strain evidence="3">TK-2024</strain>
        <tissue evidence="3">Old leaves</tissue>
    </source>
</reference>
<evidence type="ECO:0000313" key="4">
    <source>
        <dbReference type="Proteomes" id="UP001472677"/>
    </source>
</evidence>
<feature type="region of interest" description="Disordered" evidence="1">
    <location>
        <begin position="106"/>
        <end position="129"/>
    </location>
</feature>
<dbReference type="Pfam" id="PF23324">
    <property type="entry name" value="DUF7086"/>
    <property type="match status" value="1"/>
</dbReference>
<accession>A0ABR2ESN2</accession>
<dbReference type="PANTHER" id="PTHR34272:SF8">
    <property type="entry name" value="HYDROXYPROLINE-RICH GLYCOPROTEIN FAMILY PROTEIN"/>
    <property type="match status" value="1"/>
</dbReference>
<dbReference type="EMBL" id="JBBPBM010000011">
    <property type="protein sequence ID" value="KAK8563656.1"/>
    <property type="molecule type" value="Genomic_DNA"/>
</dbReference>
<evidence type="ECO:0000313" key="3">
    <source>
        <dbReference type="EMBL" id="KAK8563656.1"/>
    </source>
</evidence>
<keyword evidence="4" id="KW-1185">Reference proteome</keyword>
<evidence type="ECO:0000259" key="2">
    <source>
        <dbReference type="Pfam" id="PF23324"/>
    </source>
</evidence>
<gene>
    <name evidence="3" type="ORF">V6N12_035799</name>
</gene>
<feature type="domain" description="DUF7086" evidence="2">
    <location>
        <begin position="142"/>
        <end position="272"/>
    </location>
</feature>
<organism evidence="3 4">
    <name type="scientific">Hibiscus sabdariffa</name>
    <name type="common">roselle</name>
    <dbReference type="NCBI Taxonomy" id="183260"/>
    <lineage>
        <taxon>Eukaryota</taxon>
        <taxon>Viridiplantae</taxon>
        <taxon>Streptophyta</taxon>
        <taxon>Embryophyta</taxon>
        <taxon>Tracheophyta</taxon>
        <taxon>Spermatophyta</taxon>
        <taxon>Magnoliopsida</taxon>
        <taxon>eudicotyledons</taxon>
        <taxon>Gunneridae</taxon>
        <taxon>Pentapetalae</taxon>
        <taxon>rosids</taxon>
        <taxon>malvids</taxon>
        <taxon>Malvales</taxon>
        <taxon>Malvaceae</taxon>
        <taxon>Malvoideae</taxon>
        <taxon>Hibiscus</taxon>
    </lineage>
</organism>
<sequence length="280" mass="31598">MDNSRIFQSSNIGDQDAENLLTLRLSTGSSLPPLWSSSSPEPTPTSFTLEEQIIQIPLPPPSLDLIFQPMVPFLQVSPFPIYPYLEAHIATGLNPNANAVSREMVSHSPPSRARRNPSQVTTETIPRPFPWSTTQRATVHRLDYLLSHDITIISGEVQCKKCDKVYRIEYDLREKFGEISDFIKENKFSLHDRAPPEWMSPNLPSCESCGSPVKPVGTKKKSINWLFLLLGKMLGCCKLSELKYFCKHTKNHKTGAKDRVLYLTYMGLCKQLDPTGSFDI</sequence>
<evidence type="ECO:0000256" key="1">
    <source>
        <dbReference type="SAM" id="MobiDB-lite"/>
    </source>
</evidence>
<name>A0ABR2ESN2_9ROSI</name>
<comment type="caution">
    <text evidence="3">The sequence shown here is derived from an EMBL/GenBank/DDBJ whole genome shotgun (WGS) entry which is preliminary data.</text>
</comment>
<dbReference type="InterPro" id="IPR055513">
    <property type="entry name" value="DUF7086"/>
</dbReference>
<dbReference type="PANTHER" id="PTHR34272">
    <property type="entry name" value="EXPRESSED PROTEIN"/>
    <property type="match status" value="1"/>
</dbReference>
<protein>
    <recommendedName>
        <fullName evidence="2">DUF7086 domain-containing protein</fullName>
    </recommendedName>
</protein>
<proteinExistence type="predicted"/>